<dbReference type="InterPro" id="IPR029063">
    <property type="entry name" value="SAM-dependent_MTases_sf"/>
</dbReference>
<dbReference type="GO" id="GO:0008757">
    <property type="term" value="F:S-adenosylmethionine-dependent methyltransferase activity"/>
    <property type="evidence" value="ECO:0007669"/>
    <property type="project" value="UniProtKB-ARBA"/>
</dbReference>
<dbReference type="EMBL" id="LK052950">
    <property type="protein sequence ID" value="CDR47753.1"/>
    <property type="molecule type" value="Genomic_DNA"/>
</dbReference>
<organism evidence="1">
    <name type="scientific">Rhodotorula toruloides</name>
    <name type="common">Yeast</name>
    <name type="synonym">Rhodosporidium toruloides</name>
    <dbReference type="NCBI Taxonomy" id="5286"/>
    <lineage>
        <taxon>Eukaryota</taxon>
        <taxon>Fungi</taxon>
        <taxon>Dikarya</taxon>
        <taxon>Basidiomycota</taxon>
        <taxon>Pucciniomycotina</taxon>
        <taxon>Microbotryomycetes</taxon>
        <taxon>Sporidiobolales</taxon>
        <taxon>Sporidiobolaceae</taxon>
        <taxon>Rhodotorula</taxon>
    </lineage>
</organism>
<sequence>MPDPAKQDPPELAHHLPLLLRHYCALSPSSPIQIPSPPFPSPRTLSLPQTQQYLVEHFLGRTESDEGARSWRRAFWRRVTKGIEAGFEERRREGDAERVEDEEVHPDILESMVDFLSTSSSTAECDAPGVSTRTYYWGDLSEPPASWRSIRSKEEGRMISGGTTGLRTWQACIALSNHLLANPAAVLSANRILELGAGVGLLSLVAARIKQDALAEGGTEEKKRIVATDVDKKVLEMLRGNIALNSLDDLVKAESLDWELASDPETGQDTLQAWKDAVFDGGGGAELIIGADIVYDPSLAGHLAATLQWLLQRGSGGKAPEALIAGTVRSEETWALFLEECRSSQLVVEAVPLQTLPDQSGLVGAEGWVGEGEVRLVHIVAA</sequence>
<accession>A0A061BCQ0</accession>
<gene>
    <name evidence="1" type="ORF">RHTO0S_15e01530g</name>
</gene>
<dbReference type="Pfam" id="PF10294">
    <property type="entry name" value="Methyltransf_16"/>
    <property type="match status" value="1"/>
</dbReference>
<dbReference type="SUPFAM" id="SSF53335">
    <property type="entry name" value="S-adenosyl-L-methionine-dependent methyltransferases"/>
    <property type="match status" value="1"/>
</dbReference>
<dbReference type="PANTHER" id="PTHR14614">
    <property type="entry name" value="HEPATOCELLULAR CARCINOMA-ASSOCIATED ANTIGEN"/>
    <property type="match status" value="1"/>
</dbReference>
<reference evidence="1" key="1">
    <citation type="journal article" date="2014" name="Genome Announc.">
        <title>Draft genome sequence of Rhodosporidium toruloides CECT1137, an oleaginous yeast of biotechnological interest.</title>
        <authorList>
            <person name="Morin N."/>
            <person name="Calcas X."/>
            <person name="Devillers H."/>
            <person name="Durrens P."/>
            <person name="Sherman D.J."/>
            <person name="Nicaud J.-M."/>
            <person name="Neuveglise C."/>
        </authorList>
    </citation>
    <scope>NUCLEOTIDE SEQUENCE</scope>
    <source>
        <strain evidence="1">CECT1137</strain>
    </source>
</reference>
<dbReference type="OrthoDB" id="194386at2759"/>
<dbReference type="Gene3D" id="3.40.50.150">
    <property type="entry name" value="Vaccinia Virus protein VP39"/>
    <property type="match status" value="1"/>
</dbReference>
<protein>
    <submittedName>
        <fullName evidence="1">RHTO0S15e01530g1_1</fullName>
    </submittedName>
</protein>
<dbReference type="InterPro" id="IPR019410">
    <property type="entry name" value="Methyltransf_16"/>
</dbReference>
<dbReference type="AlphaFoldDB" id="A0A061BCQ0"/>
<evidence type="ECO:0000313" key="1">
    <source>
        <dbReference type="EMBL" id="CDR47753.1"/>
    </source>
</evidence>
<name>A0A061BCQ0_RHOTO</name>
<dbReference type="PANTHER" id="PTHR14614:SF130">
    <property type="entry name" value="PROTEIN-LYSINE N-METHYLTRANSFERASE EEF2KMT"/>
    <property type="match status" value="1"/>
</dbReference>
<dbReference type="CDD" id="cd02440">
    <property type="entry name" value="AdoMet_MTases"/>
    <property type="match status" value="1"/>
</dbReference>
<proteinExistence type="predicted"/>